<dbReference type="STRING" id="299255.SAMN02745129_4113"/>
<dbReference type="OrthoDB" id="6399077at2"/>
<accession>A0A1M5YDI9</accession>
<dbReference type="RefSeq" id="WP_067660823.1">
    <property type="nucleotide sequence ID" value="NZ_FQXG01000007.1"/>
</dbReference>
<evidence type="ECO:0000256" key="2">
    <source>
        <dbReference type="SAM" id="SignalP"/>
    </source>
</evidence>
<dbReference type="EMBL" id="FQXG01000007">
    <property type="protein sequence ID" value="SHI10056.1"/>
    <property type="molecule type" value="Genomic_DNA"/>
</dbReference>
<evidence type="ECO:0008006" key="5">
    <source>
        <dbReference type="Google" id="ProtNLM"/>
    </source>
</evidence>
<sequence>MNKLLLPLLSLGLLCSAHASDFAINGEQCDLNLNHDLHVNQQTFSVSDGERQLYRFDQGQLYVEQKPIHLSEEQRQALERFQQELMESSEELVALVDEGLALAAMALEEVFAELSQWGVEQPDSNGLMQKVQQRVHGEMQDGKGGYTLSQSSLNSMDEELDKAIEDEIEQVVSQSVGSMLMMLGSAIANGEGESFEAKMESFGRSMEAMGERIEQQVGSHAEQIEQQAQGMCERWMALDEQEQQLQRIIPEINAYDLIVSGDPDLAWLR</sequence>
<proteinExistence type="predicted"/>
<dbReference type="InterPro" id="IPR021307">
    <property type="entry name" value="DUF2884"/>
</dbReference>
<evidence type="ECO:0000313" key="4">
    <source>
        <dbReference type="Proteomes" id="UP000184268"/>
    </source>
</evidence>
<feature type="signal peptide" evidence="2">
    <location>
        <begin position="1"/>
        <end position="19"/>
    </location>
</feature>
<keyword evidence="2" id="KW-0732">Signal</keyword>
<evidence type="ECO:0000313" key="3">
    <source>
        <dbReference type="EMBL" id="SHI10056.1"/>
    </source>
</evidence>
<dbReference type="Proteomes" id="UP000184268">
    <property type="component" value="Unassembled WGS sequence"/>
</dbReference>
<feature type="chain" id="PRO_5009915246" description="DUF2884 family protein" evidence="2">
    <location>
        <begin position="20"/>
        <end position="269"/>
    </location>
</feature>
<reference evidence="3 4" key="1">
    <citation type="submission" date="2016-11" db="EMBL/GenBank/DDBJ databases">
        <authorList>
            <person name="Jaros S."/>
            <person name="Januszkiewicz K."/>
            <person name="Wedrychowicz H."/>
        </authorList>
    </citation>
    <scope>NUCLEOTIDE SEQUENCE [LARGE SCALE GENOMIC DNA]</scope>
    <source>
        <strain evidence="3 4">DSM 16917</strain>
    </source>
</reference>
<feature type="coiled-coil region" evidence="1">
    <location>
        <begin position="71"/>
        <end position="98"/>
    </location>
</feature>
<gene>
    <name evidence="3" type="ORF">SAMN02745129_4113</name>
</gene>
<dbReference type="AlphaFoldDB" id="A0A1M5YDI9"/>
<name>A0A1M5YDI9_9GAMM</name>
<keyword evidence="1" id="KW-0175">Coiled coil</keyword>
<keyword evidence="4" id="KW-1185">Reference proteome</keyword>
<organism evidence="3 4">
    <name type="scientific">Ferrimonas marina</name>
    <dbReference type="NCBI Taxonomy" id="299255"/>
    <lineage>
        <taxon>Bacteria</taxon>
        <taxon>Pseudomonadati</taxon>
        <taxon>Pseudomonadota</taxon>
        <taxon>Gammaproteobacteria</taxon>
        <taxon>Alteromonadales</taxon>
        <taxon>Ferrimonadaceae</taxon>
        <taxon>Ferrimonas</taxon>
    </lineage>
</organism>
<evidence type="ECO:0000256" key="1">
    <source>
        <dbReference type="SAM" id="Coils"/>
    </source>
</evidence>
<dbReference type="Pfam" id="PF11101">
    <property type="entry name" value="DUF2884"/>
    <property type="match status" value="1"/>
</dbReference>
<protein>
    <recommendedName>
        <fullName evidence="5">DUF2884 family protein</fullName>
    </recommendedName>
</protein>